<organism evidence="1 2">
    <name type="scientific">[Candida] jaroonii</name>
    <dbReference type="NCBI Taxonomy" id="467808"/>
    <lineage>
        <taxon>Eukaryota</taxon>
        <taxon>Fungi</taxon>
        <taxon>Dikarya</taxon>
        <taxon>Ascomycota</taxon>
        <taxon>Saccharomycotina</taxon>
        <taxon>Pichiomycetes</taxon>
        <taxon>Debaryomycetaceae</taxon>
        <taxon>Yamadazyma</taxon>
    </lineage>
</organism>
<dbReference type="Proteomes" id="UP001152531">
    <property type="component" value="Unassembled WGS sequence"/>
</dbReference>
<evidence type="ECO:0000313" key="2">
    <source>
        <dbReference type="Proteomes" id="UP001152531"/>
    </source>
</evidence>
<gene>
    <name evidence="1" type="ORF">CLIB1444_04S09318</name>
</gene>
<accession>A0ACA9Y8S6</accession>
<name>A0ACA9Y8S6_9ASCO</name>
<proteinExistence type="predicted"/>
<keyword evidence="2" id="KW-1185">Reference proteome</keyword>
<sequence>MSSRVRKGQTSFAPKLKNVRRKVTLPTPESTQKPSQVTFFEKSSDKPIDDEDVDPKDSSKKNDVAVEDDDNDDDDGFDEVLFKHPSRKSSSFSQRRLSGISLNKPGSRKSSISLAIKPRLSIDSTSIPIPIEIPLGKKRRTSSVVVKRPKKDENSVGAVGGSVGGSVSSSIGIDPGTNVTGNAEVGVEDDDGDAMSDTAVAGTIVAGIAGTSADTDKPTEPEPIKPKKHKIARDTLFKQGIKIIYAVGEDSKITKFRTGSIDGGDEGLPLADEEVDLTLTNRRQIPKGLADQPSELLSFFQIDPGFMTMKDLTYNDLPVGKVSENYEMAREAKVRQQRSRDYRRNVRLCAKVRNIPMEEAEFIVTKIYEIVDERKVTYLEAEQLFDKEREERKNNGIKEEINEPKKEPPRISKLQLEIGANGKMEVNAESTIISAQNGAHGDRTVEETNPFERPILGTTYSNRQLSDRWTVEEEEKFFDALAEWGTDFTIISSLFPYRSRRQIKSKFNVEERKRPELIELALSRKKTEKADAREEELTLESLEEFNESIRRIRSEHEAQKRELVKAKEKADKEDAERNRLKEIERRSGKRPLERLTRNKSLRTNEEVVGTLDRARPA</sequence>
<reference evidence="1" key="1">
    <citation type="submission" date="2022-06" db="EMBL/GenBank/DDBJ databases">
        <authorList>
            <person name="Legras J.-L."/>
            <person name="Devillers H."/>
            <person name="Grondin C."/>
        </authorList>
    </citation>
    <scope>NUCLEOTIDE SEQUENCE</scope>
    <source>
        <strain evidence="1">CLIB 1444</strain>
    </source>
</reference>
<protein>
    <submittedName>
        <fullName evidence="1">Transcription factor TFIIIB component B</fullName>
    </submittedName>
</protein>
<evidence type="ECO:0000313" key="1">
    <source>
        <dbReference type="EMBL" id="CAH6720849.1"/>
    </source>
</evidence>
<dbReference type="EMBL" id="CALSDN010000004">
    <property type="protein sequence ID" value="CAH6720849.1"/>
    <property type="molecule type" value="Genomic_DNA"/>
</dbReference>
<comment type="caution">
    <text evidence="1">The sequence shown here is derived from an EMBL/GenBank/DDBJ whole genome shotgun (WGS) entry which is preliminary data.</text>
</comment>